<dbReference type="EC" id="2.4.-.-" evidence="3"/>
<dbReference type="Gene3D" id="3.40.50.2000">
    <property type="entry name" value="Glycogen Phosphorylase B"/>
    <property type="match status" value="2"/>
</dbReference>
<dbReference type="GeneID" id="69117371"/>
<evidence type="ECO:0000313" key="4">
    <source>
        <dbReference type="Proteomes" id="UP001595660"/>
    </source>
</evidence>
<organism evidence="3 4">
    <name type="scientific">Halobacterium litoreum</name>
    <dbReference type="NCBI Taxonomy" id="2039234"/>
    <lineage>
        <taxon>Archaea</taxon>
        <taxon>Methanobacteriati</taxon>
        <taxon>Methanobacteriota</taxon>
        <taxon>Stenosarchaea group</taxon>
        <taxon>Halobacteria</taxon>
        <taxon>Halobacteriales</taxon>
        <taxon>Halobacteriaceae</taxon>
        <taxon>Halobacterium</taxon>
    </lineage>
</organism>
<evidence type="ECO:0000259" key="1">
    <source>
        <dbReference type="Pfam" id="PF00534"/>
    </source>
</evidence>
<dbReference type="GO" id="GO:0016757">
    <property type="term" value="F:glycosyltransferase activity"/>
    <property type="evidence" value="ECO:0007669"/>
    <property type="project" value="UniProtKB-KW"/>
</dbReference>
<evidence type="ECO:0000259" key="2">
    <source>
        <dbReference type="Pfam" id="PF13439"/>
    </source>
</evidence>
<dbReference type="EMBL" id="JBHRWN010000002">
    <property type="protein sequence ID" value="MFC3476713.1"/>
    <property type="molecule type" value="Genomic_DNA"/>
</dbReference>
<keyword evidence="4" id="KW-1185">Reference proteome</keyword>
<dbReference type="InterPro" id="IPR001296">
    <property type="entry name" value="Glyco_trans_1"/>
</dbReference>
<dbReference type="AlphaFoldDB" id="A0ABD5NCJ3"/>
<dbReference type="PANTHER" id="PTHR12526">
    <property type="entry name" value="GLYCOSYLTRANSFERASE"/>
    <property type="match status" value="1"/>
</dbReference>
<feature type="domain" description="Glycosyl transferase family 1" evidence="1">
    <location>
        <begin position="186"/>
        <end position="267"/>
    </location>
</feature>
<keyword evidence="3" id="KW-0808">Transferase</keyword>
<feature type="domain" description="Glycosyltransferase subfamily 4-like N-terminal" evidence="2">
    <location>
        <begin position="18"/>
        <end position="139"/>
    </location>
</feature>
<dbReference type="Pfam" id="PF00534">
    <property type="entry name" value="Glycos_transf_1"/>
    <property type="match status" value="1"/>
</dbReference>
<accession>A0ABD5NCJ3</accession>
<reference evidence="3 4" key="1">
    <citation type="journal article" date="2019" name="Int. J. Syst. Evol. Microbiol.">
        <title>The Global Catalogue of Microorganisms (GCM) 10K type strain sequencing project: providing services to taxonomists for standard genome sequencing and annotation.</title>
        <authorList>
            <consortium name="The Broad Institute Genomics Platform"/>
            <consortium name="The Broad Institute Genome Sequencing Center for Infectious Disease"/>
            <person name="Wu L."/>
            <person name="Ma J."/>
        </authorList>
    </citation>
    <scope>NUCLEOTIDE SEQUENCE [LARGE SCALE GENOMIC DNA]</scope>
    <source>
        <strain evidence="3 4">CGMCC 1.12562</strain>
    </source>
</reference>
<protein>
    <submittedName>
        <fullName evidence="3">Glycosyltransferase family 4 protein</fullName>
        <ecNumber evidence="3">2.4.-.-</ecNumber>
    </submittedName>
</protein>
<dbReference type="Proteomes" id="UP001595660">
    <property type="component" value="Unassembled WGS sequence"/>
</dbReference>
<name>A0ABD5NCJ3_9EURY</name>
<sequence>MKVLQLATTDSPFFAEQVRALEAAGVDCTVVTVPSPPDGRTLASFATFYRRVLRETLTGDYDVVHANYGLLGPLAFAQPVRPVVLTIWGSEVMGYSARLDAVTRAGIAAADAVVAPSRSVVERVESDTDLVPFGVDTERFRPMARDEARAELGWDADERVVLFPYDPDRAVKDFPRAERVVAETDATLRWISGVPHDRVPVYMNASDAVLVTSERESGPMVVKEAAACNVPVVSTDVGFAGDVLDGVAHSTVAATDRRLVDGLQRALAAGERADGREQIDALGLERMADGLRAVYQRELGHRGVEA</sequence>
<dbReference type="RefSeq" id="WP_232572143.1">
    <property type="nucleotide sequence ID" value="NZ_CP089466.1"/>
</dbReference>
<comment type="caution">
    <text evidence="3">The sequence shown here is derived from an EMBL/GenBank/DDBJ whole genome shotgun (WGS) entry which is preliminary data.</text>
</comment>
<dbReference type="SUPFAM" id="SSF53756">
    <property type="entry name" value="UDP-Glycosyltransferase/glycogen phosphorylase"/>
    <property type="match status" value="1"/>
</dbReference>
<gene>
    <name evidence="3" type="ORF">ACFOKC_03145</name>
</gene>
<proteinExistence type="predicted"/>
<keyword evidence="3" id="KW-0328">Glycosyltransferase</keyword>
<evidence type="ECO:0000313" key="3">
    <source>
        <dbReference type="EMBL" id="MFC3476713.1"/>
    </source>
</evidence>
<dbReference type="InterPro" id="IPR028098">
    <property type="entry name" value="Glyco_trans_4-like_N"/>
</dbReference>
<dbReference type="Pfam" id="PF13439">
    <property type="entry name" value="Glyco_transf_4"/>
    <property type="match status" value="1"/>
</dbReference>
<dbReference type="CDD" id="cd03801">
    <property type="entry name" value="GT4_PimA-like"/>
    <property type="match status" value="1"/>
</dbReference>